<name>A0A168JUN2_MUCCL</name>
<protein>
    <submittedName>
        <fullName evidence="2">Uncharacterized protein</fullName>
    </submittedName>
</protein>
<reference evidence="2 3" key="1">
    <citation type="submission" date="2015-06" db="EMBL/GenBank/DDBJ databases">
        <title>Expansion of signal transduction pathways in fungi by whole-genome duplication.</title>
        <authorList>
            <consortium name="DOE Joint Genome Institute"/>
            <person name="Corrochano L.M."/>
            <person name="Kuo A."/>
            <person name="Marcet-Houben M."/>
            <person name="Polaino S."/>
            <person name="Salamov A."/>
            <person name="Villalobos J.M."/>
            <person name="Alvarez M.I."/>
            <person name="Avalos J."/>
            <person name="Benito E.P."/>
            <person name="Benoit I."/>
            <person name="Burger G."/>
            <person name="Camino L.P."/>
            <person name="Canovas D."/>
            <person name="Cerda-Olmedo E."/>
            <person name="Cheng J.-F."/>
            <person name="Dominguez A."/>
            <person name="Elias M."/>
            <person name="Eslava A.P."/>
            <person name="Glaser F."/>
            <person name="Grimwood J."/>
            <person name="Gutierrez G."/>
            <person name="Heitman J."/>
            <person name="Henrissat B."/>
            <person name="Iturriaga E.A."/>
            <person name="Lang B.F."/>
            <person name="Lavin J.L."/>
            <person name="Lee S."/>
            <person name="Li W."/>
            <person name="Lindquist E."/>
            <person name="Lopez-Garcia S."/>
            <person name="Luque E.M."/>
            <person name="Marcos A.T."/>
            <person name="Martin J."/>
            <person name="Mccluskey K."/>
            <person name="Medina H.R."/>
            <person name="Miralles-Duran A."/>
            <person name="Miyazaki A."/>
            <person name="Munoz-Torres E."/>
            <person name="Oguiza J.A."/>
            <person name="Ohm R."/>
            <person name="Olmedo M."/>
            <person name="Orejas M."/>
            <person name="Ortiz-Castellanos L."/>
            <person name="Pisabarro A.G."/>
            <person name="Rodriguez-Romero J."/>
            <person name="Ruiz-Herrera J."/>
            <person name="Ruiz-Vazquez R."/>
            <person name="Sanz C."/>
            <person name="Schackwitz W."/>
            <person name="Schmutz J."/>
            <person name="Shahriari M."/>
            <person name="Shelest E."/>
            <person name="Silva-Franco F."/>
            <person name="Soanes D."/>
            <person name="Syed K."/>
            <person name="Tagua V.G."/>
            <person name="Talbot N.J."/>
            <person name="Thon M."/>
            <person name="De Vries R.P."/>
            <person name="Wiebenga A."/>
            <person name="Yadav J.S."/>
            <person name="Braun E.L."/>
            <person name="Baker S."/>
            <person name="Garre V."/>
            <person name="Horwitz B."/>
            <person name="Torres-Martinez S."/>
            <person name="Idnurm A."/>
            <person name="Herrera-Estrella A."/>
            <person name="Gabaldon T."/>
            <person name="Grigoriev I.V."/>
        </authorList>
    </citation>
    <scope>NUCLEOTIDE SEQUENCE [LARGE SCALE GENOMIC DNA]</scope>
    <source>
        <strain evidence="2 3">CBS 277.49</strain>
    </source>
</reference>
<keyword evidence="3" id="KW-1185">Reference proteome</keyword>
<proteinExistence type="predicted"/>
<dbReference type="AlphaFoldDB" id="A0A168JUN2"/>
<gene>
    <name evidence="2" type="ORF">MUCCIDRAFT_156847</name>
</gene>
<comment type="caution">
    <text evidence="2">The sequence shown here is derived from an EMBL/GenBank/DDBJ whole genome shotgun (WGS) entry which is preliminary data.</text>
</comment>
<organism evidence="2 3">
    <name type="scientific">Mucor lusitanicus CBS 277.49</name>
    <dbReference type="NCBI Taxonomy" id="747725"/>
    <lineage>
        <taxon>Eukaryota</taxon>
        <taxon>Fungi</taxon>
        <taxon>Fungi incertae sedis</taxon>
        <taxon>Mucoromycota</taxon>
        <taxon>Mucoromycotina</taxon>
        <taxon>Mucoromycetes</taxon>
        <taxon>Mucorales</taxon>
        <taxon>Mucorineae</taxon>
        <taxon>Mucoraceae</taxon>
        <taxon>Mucor</taxon>
    </lineage>
</organism>
<sequence length="275" mass="30332">MTEEAKKARKHEPKFNWNSMTEGLENNVTFNAYLLDLLLDDNGTLLKMYKRIRVNGKRLDPTGSGAMRRITKCIRDAGGNDISSEAVRGKIRRIINQFRKVSKYQFETGRGVDEDGLSVEAQMERDCPRFKELSEVLGDKCNPSPRSYQTGQSSKDLLCSSQPLGTTTSNPSGGTDASPVPACSVSPVISADQPKSCTTRGKGKLISEVVLGDIPERSSVAIVAEKYLGSSLSIQKKEAKARLLVEHIERHAKEIGEDPAETDKKVRDVVDDIFK</sequence>
<feature type="region of interest" description="Disordered" evidence="1">
    <location>
        <begin position="141"/>
        <end position="179"/>
    </location>
</feature>
<evidence type="ECO:0000313" key="2">
    <source>
        <dbReference type="EMBL" id="OAD01641.1"/>
    </source>
</evidence>
<accession>A0A168JUN2</accession>
<dbReference type="EMBL" id="AMYB01000006">
    <property type="protein sequence ID" value="OAD01641.1"/>
    <property type="molecule type" value="Genomic_DNA"/>
</dbReference>
<feature type="compositionally biased region" description="Polar residues" evidence="1">
    <location>
        <begin position="144"/>
        <end position="175"/>
    </location>
</feature>
<dbReference type="OrthoDB" id="2285888at2759"/>
<dbReference type="Proteomes" id="UP000077051">
    <property type="component" value="Unassembled WGS sequence"/>
</dbReference>
<evidence type="ECO:0000256" key="1">
    <source>
        <dbReference type="SAM" id="MobiDB-lite"/>
    </source>
</evidence>
<evidence type="ECO:0000313" key="3">
    <source>
        <dbReference type="Proteomes" id="UP000077051"/>
    </source>
</evidence>
<dbReference type="VEuPathDB" id="FungiDB:MUCCIDRAFT_156847"/>